<dbReference type="OrthoDB" id="3819703at2"/>
<evidence type="ECO:0000256" key="2">
    <source>
        <dbReference type="SAM" id="Phobius"/>
    </source>
</evidence>
<evidence type="ECO:0000256" key="1">
    <source>
        <dbReference type="SAM" id="MobiDB-lite"/>
    </source>
</evidence>
<proteinExistence type="predicted"/>
<keyword evidence="4" id="KW-1185">Reference proteome</keyword>
<feature type="transmembrane region" description="Helical" evidence="2">
    <location>
        <begin position="39"/>
        <end position="60"/>
    </location>
</feature>
<comment type="caution">
    <text evidence="3">The sequence shown here is derived from an EMBL/GenBank/DDBJ whole genome shotgun (WGS) entry which is preliminary data.</text>
</comment>
<keyword evidence="2" id="KW-1133">Transmembrane helix</keyword>
<keyword evidence="2" id="KW-0472">Membrane</keyword>
<feature type="region of interest" description="Disordered" evidence="1">
    <location>
        <begin position="61"/>
        <end position="81"/>
    </location>
</feature>
<evidence type="ECO:0000313" key="4">
    <source>
        <dbReference type="Proteomes" id="UP000293342"/>
    </source>
</evidence>
<gene>
    <name evidence="3" type="ORF">E0H75_30555</name>
</gene>
<dbReference type="EMBL" id="SJKD01000007">
    <property type="protein sequence ID" value="TCC46041.1"/>
    <property type="molecule type" value="Genomic_DNA"/>
</dbReference>
<organism evidence="3 4">
    <name type="scientific">Kribbella capetownensis</name>
    <dbReference type="NCBI Taxonomy" id="1572659"/>
    <lineage>
        <taxon>Bacteria</taxon>
        <taxon>Bacillati</taxon>
        <taxon>Actinomycetota</taxon>
        <taxon>Actinomycetes</taxon>
        <taxon>Propionibacteriales</taxon>
        <taxon>Kribbellaceae</taxon>
        <taxon>Kribbella</taxon>
    </lineage>
</organism>
<dbReference type="RefSeq" id="WP_131517125.1">
    <property type="nucleotide sequence ID" value="NZ_SJKD01000007.1"/>
</dbReference>
<reference evidence="3 4" key="1">
    <citation type="submission" date="2019-02" db="EMBL/GenBank/DDBJ databases">
        <title>Kribbella capetownensis sp. nov. and Kribbella speibonae sp. nov., isolated from soil.</title>
        <authorList>
            <person name="Curtis S.M."/>
            <person name="Norton I."/>
            <person name="Everest G.J."/>
            <person name="Meyers P.R."/>
        </authorList>
    </citation>
    <scope>NUCLEOTIDE SEQUENCE [LARGE SCALE GENOMIC DNA]</scope>
    <source>
        <strain evidence="3 4">YM53</strain>
    </source>
</reference>
<sequence>MTSELKDLMTEATDREAPYVPNVDGLLRAGRRDVRKRRIMASIAAAAAVVVIAGATTVAVDARERSSTPPAAPATTQGQRPAKLVVPAGGSTGLCTKSNGDTVSAWSWPVVVDVRDTFGMSVVRRSPADPKVVAFCTTEWGNGAGESVVPGGSVQGVVLRKSAAEGRGVTGPASVTTVFGVVQGTPKVTVQTDDGHVGVATVKNGFYAYRRVELSPWPGPIPGAVVKFRYPGQGEYVAAHR</sequence>
<protein>
    <submittedName>
        <fullName evidence="3">Uncharacterized protein</fullName>
    </submittedName>
</protein>
<dbReference type="Proteomes" id="UP000293342">
    <property type="component" value="Unassembled WGS sequence"/>
</dbReference>
<name>A0A4R0JGP0_9ACTN</name>
<evidence type="ECO:0000313" key="3">
    <source>
        <dbReference type="EMBL" id="TCC46041.1"/>
    </source>
</evidence>
<dbReference type="AlphaFoldDB" id="A0A4R0JGP0"/>
<accession>A0A4R0JGP0</accession>
<keyword evidence="2" id="KW-0812">Transmembrane</keyword>